<dbReference type="AlphaFoldDB" id="A0A0A9GZS5"/>
<reference evidence="1" key="2">
    <citation type="journal article" date="2015" name="Data Brief">
        <title>Shoot transcriptome of the giant reed, Arundo donax.</title>
        <authorList>
            <person name="Barrero R.A."/>
            <person name="Guerrero F.D."/>
            <person name="Moolhuijzen P."/>
            <person name="Goolsby J.A."/>
            <person name="Tidwell J."/>
            <person name="Bellgard S.E."/>
            <person name="Bellgard M.I."/>
        </authorList>
    </citation>
    <scope>NUCLEOTIDE SEQUENCE</scope>
    <source>
        <tissue evidence="1">Shoot tissue taken approximately 20 cm above the soil surface</tissue>
    </source>
</reference>
<protein>
    <submittedName>
        <fullName evidence="1">Uncharacterized protein</fullName>
    </submittedName>
</protein>
<accession>A0A0A9GZS5</accession>
<proteinExistence type="predicted"/>
<dbReference type="EMBL" id="GBRH01167401">
    <property type="protein sequence ID" value="JAE30495.1"/>
    <property type="molecule type" value="Transcribed_RNA"/>
</dbReference>
<sequence>MSSFRVIRIKRDFTDISGLKPEAAMTHVRFPTSGGTKILT</sequence>
<evidence type="ECO:0000313" key="1">
    <source>
        <dbReference type="EMBL" id="JAE30495.1"/>
    </source>
</evidence>
<organism evidence="1">
    <name type="scientific">Arundo donax</name>
    <name type="common">Giant reed</name>
    <name type="synonym">Donax arundinaceus</name>
    <dbReference type="NCBI Taxonomy" id="35708"/>
    <lineage>
        <taxon>Eukaryota</taxon>
        <taxon>Viridiplantae</taxon>
        <taxon>Streptophyta</taxon>
        <taxon>Embryophyta</taxon>
        <taxon>Tracheophyta</taxon>
        <taxon>Spermatophyta</taxon>
        <taxon>Magnoliopsida</taxon>
        <taxon>Liliopsida</taxon>
        <taxon>Poales</taxon>
        <taxon>Poaceae</taxon>
        <taxon>PACMAD clade</taxon>
        <taxon>Arundinoideae</taxon>
        <taxon>Arundineae</taxon>
        <taxon>Arundo</taxon>
    </lineage>
</organism>
<name>A0A0A9GZS5_ARUDO</name>
<reference evidence="1" key="1">
    <citation type="submission" date="2014-09" db="EMBL/GenBank/DDBJ databases">
        <authorList>
            <person name="Magalhaes I.L.F."/>
            <person name="Oliveira U."/>
            <person name="Santos F.R."/>
            <person name="Vidigal T.H.D.A."/>
            <person name="Brescovit A.D."/>
            <person name="Santos A.J."/>
        </authorList>
    </citation>
    <scope>NUCLEOTIDE SEQUENCE</scope>
    <source>
        <tissue evidence="1">Shoot tissue taken approximately 20 cm above the soil surface</tissue>
    </source>
</reference>